<evidence type="ECO:0000256" key="1">
    <source>
        <dbReference type="SAM" id="SignalP"/>
    </source>
</evidence>
<keyword evidence="3" id="KW-1185">Reference proteome</keyword>
<evidence type="ECO:0000313" key="3">
    <source>
        <dbReference type="Proteomes" id="UP001203338"/>
    </source>
</evidence>
<protein>
    <submittedName>
        <fullName evidence="2">Uncharacterized protein</fullName>
    </submittedName>
</protein>
<evidence type="ECO:0000313" key="2">
    <source>
        <dbReference type="EMBL" id="MCL6269613.1"/>
    </source>
</evidence>
<dbReference type="RefSeq" id="WP_249698668.1">
    <property type="nucleotide sequence ID" value="NZ_JAMFLX010000006.1"/>
</dbReference>
<gene>
    <name evidence="2" type="ORF">M3P05_06620</name>
</gene>
<sequence length="525" mass="59361">MEQKNKIKSTKLLITITLLLASSFLFSKENSSENVNTEQPPAEESTLIGAVNTFVSRDSQGRYSFSLQPSTEATQFLGSIHLIRGVPAFADEWGELKMFLLVEASPSPSDQIGFVHPVPEASDTYPTHTLLENQSTSVAELPEELHHLSFPDKQYYLNSASIKNIPYGLLKTESPQILINGASIDVQEISEALPEINQVTLIYQFSFSAAGEEGSETFIYQVKPNIQPPDADKSSALSIATPHFQTRRVLRLTHRLQTAHDTNSQLNTQGLKRKEAIPLVHKFRWKSAEICHPLEMQCEDPACSRKKGFHRAPGRKYCVERNFQTAKDEMTLLSQSEAKSAFNYSFLEEDLLSQTIPHRILKKITHDAPLPDVYSILTDLMPSQSEQLKRDFDIGMKPGRWLLKSTTLRNFMSALEKTERPYWLFKRQKIANDLHTGNLHLGDDLYLRIAHSYRESNRQAALEWLSRVKHKTHEAHAFGVKCDEETCFLDGPGMKPIEGIQVYRACKSLPSIEHALQSRPTSIAK</sequence>
<accession>A0ABT0PE06</accession>
<reference evidence="2 3" key="1">
    <citation type="submission" date="2022-05" db="EMBL/GenBank/DDBJ databases">
        <authorList>
            <person name="Park J.-S."/>
        </authorList>
    </citation>
    <scope>NUCLEOTIDE SEQUENCE [LARGE SCALE GENOMIC DNA]</scope>
    <source>
        <strain evidence="2 3">2012CJ34-2</strain>
    </source>
</reference>
<organism evidence="2 3">
    <name type="scientific">Parendozoicomonas callyspongiae</name>
    <dbReference type="NCBI Taxonomy" id="2942213"/>
    <lineage>
        <taxon>Bacteria</taxon>
        <taxon>Pseudomonadati</taxon>
        <taxon>Pseudomonadota</taxon>
        <taxon>Gammaproteobacteria</taxon>
        <taxon>Oceanospirillales</taxon>
        <taxon>Endozoicomonadaceae</taxon>
        <taxon>Parendozoicomonas</taxon>
    </lineage>
</organism>
<keyword evidence="1" id="KW-0732">Signal</keyword>
<comment type="caution">
    <text evidence="2">The sequence shown here is derived from an EMBL/GenBank/DDBJ whole genome shotgun (WGS) entry which is preliminary data.</text>
</comment>
<feature type="signal peptide" evidence="1">
    <location>
        <begin position="1"/>
        <end position="27"/>
    </location>
</feature>
<dbReference type="EMBL" id="JAMFLX010000006">
    <property type="protein sequence ID" value="MCL6269613.1"/>
    <property type="molecule type" value="Genomic_DNA"/>
</dbReference>
<dbReference type="Proteomes" id="UP001203338">
    <property type="component" value="Unassembled WGS sequence"/>
</dbReference>
<feature type="chain" id="PRO_5045680609" evidence="1">
    <location>
        <begin position="28"/>
        <end position="525"/>
    </location>
</feature>
<proteinExistence type="predicted"/>
<name>A0ABT0PE06_9GAMM</name>